<evidence type="ECO:0000313" key="1">
    <source>
        <dbReference type="EMBL" id="ORW73207.1"/>
    </source>
</evidence>
<protein>
    <submittedName>
        <fullName evidence="1">Uncharacterized protein</fullName>
    </submittedName>
</protein>
<accession>A0A1X2CBA5</accession>
<name>A0A1X2CBA5_9MYCO</name>
<dbReference type="Proteomes" id="UP000193087">
    <property type="component" value="Unassembled WGS sequence"/>
</dbReference>
<evidence type="ECO:0000313" key="2">
    <source>
        <dbReference type="Proteomes" id="UP000193087"/>
    </source>
</evidence>
<dbReference type="AlphaFoldDB" id="A0A1X2CBA5"/>
<dbReference type="EMBL" id="LQPQ01000135">
    <property type="protein sequence ID" value="ORW73207.1"/>
    <property type="molecule type" value="Genomic_DNA"/>
</dbReference>
<dbReference type="SUPFAM" id="SSF51621">
    <property type="entry name" value="Phosphoenolpyruvate/pyruvate domain"/>
    <property type="match status" value="1"/>
</dbReference>
<reference evidence="1 2" key="1">
    <citation type="submission" date="2016-01" db="EMBL/GenBank/DDBJ databases">
        <title>The new phylogeny of the genus Mycobacterium.</title>
        <authorList>
            <person name="Tarcisio F."/>
            <person name="Conor M."/>
            <person name="Antonella G."/>
            <person name="Elisabetta G."/>
            <person name="Giulia F.S."/>
            <person name="Sara T."/>
            <person name="Anna F."/>
            <person name="Clotilde B."/>
            <person name="Roberto B."/>
            <person name="Veronica D.S."/>
            <person name="Fabio R."/>
            <person name="Monica P."/>
            <person name="Olivier J."/>
            <person name="Enrico T."/>
            <person name="Nicola S."/>
        </authorList>
    </citation>
    <scope>NUCLEOTIDE SEQUENCE [LARGE SCALE GENOMIC DNA]</scope>
    <source>
        <strain evidence="1 2">DSM 45176</strain>
    </source>
</reference>
<dbReference type="InterPro" id="IPR040442">
    <property type="entry name" value="Pyrv_kinase-like_dom_sf"/>
</dbReference>
<gene>
    <name evidence="1" type="ORF">AWC22_01350</name>
</gene>
<sequence length="73" mass="7792">MLMPGQTTPAERARTLLELHQPGDPVVPPTVWDAWSARLATDAGFGDKCPADAKAPAAPRGRELLRLFAPVTS</sequence>
<dbReference type="InterPro" id="IPR015813">
    <property type="entry name" value="Pyrv/PenolPyrv_kinase-like_dom"/>
</dbReference>
<keyword evidence="2" id="KW-1185">Reference proteome</keyword>
<comment type="caution">
    <text evidence="1">The sequence shown here is derived from an EMBL/GenBank/DDBJ whole genome shotgun (WGS) entry which is preliminary data.</text>
</comment>
<dbReference type="STRING" id="486698.AWC22_01350"/>
<proteinExistence type="predicted"/>
<dbReference type="Gene3D" id="3.20.20.60">
    <property type="entry name" value="Phosphoenolpyruvate-binding domains"/>
    <property type="match status" value="1"/>
</dbReference>
<dbReference type="GO" id="GO:0003824">
    <property type="term" value="F:catalytic activity"/>
    <property type="evidence" value="ECO:0007669"/>
    <property type="project" value="InterPro"/>
</dbReference>
<organism evidence="1 2">
    <name type="scientific">Mycobacterium riyadhense</name>
    <dbReference type="NCBI Taxonomy" id="486698"/>
    <lineage>
        <taxon>Bacteria</taxon>
        <taxon>Bacillati</taxon>
        <taxon>Actinomycetota</taxon>
        <taxon>Actinomycetes</taxon>
        <taxon>Mycobacteriales</taxon>
        <taxon>Mycobacteriaceae</taxon>
        <taxon>Mycobacterium</taxon>
    </lineage>
</organism>